<feature type="compositionally biased region" description="Low complexity" evidence="1">
    <location>
        <begin position="624"/>
        <end position="638"/>
    </location>
</feature>
<feature type="compositionally biased region" description="Polar residues" evidence="1">
    <location>
        <begin position="639"/>
        <end position="650"/>
    </location>
</feature>
<organism evidence="2 3">
    <name type="scientific">Pseudocohnilembus persalinus</name>
    <name type="common">Ciliate</name>
    <dbReference type="NCBI Taxonomy" id="266149"/>
    <lineage>
        <taxon>Eukaryota</taxon>
        <taxon>Sar</taxon>
        <taxon>Alveolata</taxon>
        <taxon>Ciliophora</taxon>
        <taxon>Intramacronucleata</taxon>
        <taxon>Oligohymenophorea</taxon>
        <taxon>Scuticociliatia</taxon>
        <taxon>Philasterida</taxon>
        <taxon>Pseudocohnilembidae</taxon>
        <taxon>Pseudocohnilembus</taxon>
    </lineage>
</organism>
<feature type="region of interest" description="Disordered" evidence="1">
    <location>
        <begin position="1"/>
        <end position="20"/>
    </location>
</feature>
<sequence length="1157" mass="135327">MILNTEKDQDKEQVDNRKHLKRYFSPQLDTKMPIKLDPLIKENQENKQQNNNQELLYQINRRKQSQQIVSSKKETSEKSINPESEDIKYNQNFVSLENLEQKNVYSQEKQKQNKKNSNSPQKQGKQISQKLILQQNRNINELKIWQNQGKTKIRISSPEILNRIRVKSPVHMGTQNKNYKENNSTKISHIHQSFQEQQILQNFDNNNDNSQDQDKINVDNQENLTKQKLEISEQNNGVLCNNFNSNKNNDVSNQIKKEMGLNNCDNKINKNIDFNQNEFQEQQNSDNNNIHNGLINKKRVYSPGTKLPHLEHNFKKPNFLRPDSSKNINKLQKNNNRDKLQHFIEPEIKMFSEGNKNGKRNSRVDKDGNESNKINQNDKLPIKQQQHNQNEININKQQSQENKSGENSCKNWKIKKNYKSSFDYDSENCEDEKKQQYGKISQQKCFQRLNSEKNISTEGNQSSLESLNIKKKLQFNINNNNNFGNISNKKLFQKINNPHSAKNSSLSTDESEKYLLNRPSSNHQQCEKNNLNQEVSEIYQNNQNLQHINGSNKNQKSPKNVNGKLTTQNEIRQSKNAPKFKINILSNNNQNNSKFGSQNLIKQQISPLARVEYFPSQNYLDEINNANSNNLNPNQNQNKIAQTTQGSSSDENTEGKQKKRVSILGNLNTAQQQKKFFIIKQKKMSNNFTKNSNISSQQSQDINKNNNNNISTNMSNFGPSQNDIQKKSTPQSNLMGFYQAKKGKQFSQQLLQSEILKKLVKGQDKETKVERKIIFKNVFEELEKNQKSQINSKSQDIIGKKQSKDQNKFKTQEYTKEDEENYEKEKQQDLNQIISELKQIIGIQQEKYNKKQYNNYELDNNYQNDDDIFISPPQNQLFKIPSELDDISVRDDFSHDVSRISQMGNAQNQQDGEEDDKNEFEEDKNNQKYPKIFNNQGDIKNVQNQVQQPFLNQKILNEISQNQLNENSYENQEFLYSLTERDSFNYINEHSEWEEESHSQISQNNNNNQSSSSKKEQDGQLLISQYEDLIRNQDNQRKRNKKQVNLPVNNKNKQKIDHQNSKNNNSQNKNFLCQSTQESTGNQSLIKGIQEKSGCQQIDEENNALLRAQEVIINNNNQLGQKCKQLFEGLNQEQIKKYMKKFIEIVQQDQQTQKMQK</sequence>
<name>A0A0V0QEQ6_PSEPJ</name>
<feature type="compositionally biased region" description="Polar residues" evidence="1">
    <location>
        <begin position="547"/>
        <end position="576"/>
    </location>
</feature>
<evidence type="ECO:0000313" key="3">
    <source>
        <dbReference type="Proteomes" id="UP000054937"/>
    </source>
</evidence>
<feature type="region of interest" description="Disordered" evidence="1">
    <location>
        <begin position="903"/>
        <end position="932"/>
    </location>
</feature>
<feature type="region of interest" description="Disordered" evidence="1">
    <location>
        <begin position="547"/>
        <end position="578"/>
    </location>
</feature>
<proteinExistence type="predicted"/>
<dbReference type="EMBL" id="LDAU01000183">
    <property type="protein sequence ID" value="KRX00655.1"/>
    <property type="molecule type" value="Genomic_DNA"/>
</dbReference>
<feature type="compositionally biased region" description="Basic and acidic residues" evidence="1">
    <location>
        <begin position="1"/>
        <end position="17"/>
    </location>
</feature>
<evidence type="ECO:0000313" key="2">
    <source>
        <dbReference type="EMBL" id="KRX00655.1"/>
    </source>
</evidence>
<dbReference type="InParanoid" id="A0A0V0QEQ6"/>
<keyword evidence="3" id="KW-1185">Reference proteome</keyword>
<feature type="region of interest" description="Disordered" evidence="1">
    <location>
        <begin position="789"/>
        <end position="823"/>
    </location>
</feature>
<feature type="region of interest" description="Disordered" evidence="1">
    <location>
        <begin position="624"/>
        <end position="659"/>
    </location>
</feature>
<evidence type="ECO:0000256" key="1">
    <source>
        <dbReference type="SAM" id="MobiDB-lite"/>
    </source>
</evidence>
<accession>A0A0V0QEQ6</accession>
<feature type="compositionally biased region" description="Basic and acidic residues" evidence="1">
    <location>
        <begin position="798"/>
        <end position="815"/>
    </location>
</feature>
<feature type="compositionally biased region" description="Acidic residues" evidence="1">
    <location>
        <begin position="911"/>
        <end position="922"/>
    </location>
</feature>
<feature type="compositionally biased region" description="Polar residues" evidence="1">
    <location>
        <begin position="325"/>
        <end position="334"/>
    </location>
</feature>
<comment type="caution">
    <text evidence="2">The sequence shown here is derived from an EMBL/GenBank/DDBJ whole genome shotgun (WGS) entry which is preliminary data.</text>
</comment>
<feature type="region of interest" description="Disordered" evidence="1">
    <location>
        <begin position="1031"/>
        <end position="1069"/>
    </location>
</feature>
<gene>
    <name evidence="2" type="ORF">PPERSA_00882</name>
</gene>
<feature type="compositionally biased region" description="Basic and acidic residues" evidence="1">
    <location>
        <begin position="335"/>
        <end position="350"/>
    </location>
</feature>
<feature type="region of interest" description="Disordered" evidence="1">
    <location>
        <begin position="62"/>
        <end position="86"/>
    </location>
</feature>
<dbReference type="Proteomes" id="UP000054937">
    <property type="component" value="Unassembled WGS sequence"/>
</dbReference>
<reference evidence="2 3" key="1">
    <citation type="journal article" date="2015" name="Sci. Rep.">
        <title>Genome of the facultative scuticociliatosis pathogen Pseudocohnilembus persalinus provides insight into its virulence through horizontal gene transfer.</title>
        <authorList>
            <person name="Xiong J."/>
            <person name="Wang G."/>
            <person name="Cheng J."/>
            <person name="Tian M."/>
            <person name="Pan X."/>
            <person name="Warren A."/>
            <person name="Jiang C."/>
            <person name="Yuan D."/>
            <person name="Miao W."/>
        </authorList>
    </citation>
    <scope>NUCLEOTIDE SEQUENCE [LARGE SCALE GENOMIC DNA]</scope>
    <source>
        <strain evidence="2">36N120E</strain>
    </source>
</reference>
<protein>
    <submittedName>
        <fullName evidence="2">Uncharacterized protein</fullName>
    </submittedName>
</protein>
<dbReference type="AlphaFoldDB" id="A0A0V0QEQ6"/>
<feature type="region of interest" description="Disordered" evidence="1">
    <location>
        <begin position="105"/>
        <end position="127"/>
    </location>
</feature>
<feature type="compositionally biased region" description="Low complexity" evidence="1">
    <location>
        <begin position="115"/>
        <end position="126"/>
    </location>
</feature>
<feature type="region of interest" description="Disordered" evidence="1">
    <location>
        <begin position="991"/>
        <end position="1018"/>
    </location>
</feature>
<feature type="region of interest" description="Disordered" evidence="1">
    <location>
        <begin position="303"/>
        <end position="386"/>
    </location>
</feature>
<feature type="compositionally biased region" description="Low complexity" evidence="1">
    <location>
        <begin position="999"/>
        <end position="1012"/>
    </location>
</feature>